<dbReference type="EnsemblPlants" id="OGLUM10G08980.1">
    <property type="protein sequence ID" value="OGLUM10G08980.1"/>
    <property type="gene ID" value="OGLUM10G08980"/>
</dbReference>
<dbReference type="HOGENOM" id="CLU_1761598_0_0_1"/>
<evidence type="ECO:0000313" key="3">
    <source>
        <dbReference type="Proteomes" id="UP000026961"/>
    </source>
</evidence>
<dbReference type="AlphaFoldDB" id="A0A0E0BA75"/>
<feature type="region of interest" description="Disordered" evidence="1">
    <location>
        <begin position="41"/>
        <end position="74"/>
    </location>
</feature>
<reference evidence="2" key="2">
    <citation type="submission" date="2018-05" db="EMBL/GenBank/DDBJ databases">
        <title>OgluRS3 (Oryza glumaepatula Reference Sequence Version 3).</title>
        <authorList>
            <person name="Zhang J."/>
            <person name="Kudrna D."/>
            <person name="Lee S."/>
            <person name="Talag J."/>
            <person name="Welchert J."/>
            <person name="Wing R.A."/>
        </authorList>
    </citation>
    <scope>NUCLEOTIDE SEQUENCE [LARGE SCALE GENOMIC DNA]</scope>
</reference>
<feature type="compositionally biased region" description="Low complexity" evidence="1">
    <location>
        <begin position="65"/>
        <end position="74"/>
    </location>
</feature>
<evidence type="ECO:0000256" key="1">
    <source>
        <dbReference type="SAM" id="MobiDB-lite"/>
    </source>
</evidence>
<name>A0A0E0BA75_9ORYZ</name>
<proteinExistence type="predicted"/>
<keyword evidence="3" id="KW-1185">Reference proteome</keyword>
<sequence>MGQTCHFTLSTSLYPISFPNPPSLLPPLSSIAHWWRRRRGAEDGNSRGQSRLGAAKGSQGRRRAGANAARTTRSASASTVGHRLCLHYWSLELVASIVTTRARSAAGGGLPSSLHLRLHRRPPELIPSPLSACQARSASTSIVGHSSY</sequence>
<protein>
    <submittedName>
        <fullName evidence="2">Uncharacterized protein</fullName>
    </submittedName>
</protein>
<dbReference type="Proteomes" id="UP000026961">
    <property type="component" value="Chromosome 10"/>
</dbReference>
<organism evidence="2">
    <name type="scientific">Oryza glumipatula</name>
    <dbReference type="NCBI Taxonomy" id="40148"/>
    <lineage>
        <taxon>Eukaryota</taxon>
        <taxon>Viridiplantae</taxon>
        <taxon>Streptophyta</taxon>
        <taxon>Embryophyta</taxon>
        <taxon>Tracheophyta</taxon>
        <taxon>Spermatophyta</taxon>
        <taxon>Magnoliopsida</taxon>
        <taxon>Liliopsida</taxon>
        <taxon>Poales</taxon>
        <taxon>Poaceae</taxon>
        <taxon>BOP clade</taxon>
        <taxon>Oryzoideae</taxon>
        <taxon>Oryzeae</taxon>
        <taxon>Oryzinae</taxon>
        <taxon>Oryza</taxon>
    </lineage>
</organism>
<evidence type="ECO:0000313" key="2">
    <source>
        <dbReference type="EnsemblPlants" id="OGLUM10G08980.1"/>
    </source>
</evidence>
<accession>A0A0E0BA75</accession>
<dbReference type="Gramene" id="OGLUM10G08980.1">
    <property type="protein sequence ID" value="OGLUM10G08980.1"/>
    <property type="gene ID" value="OGLUM10G08980"/>
</dbReference>
<reference evidence="2" key="1">
    <citation type="submission" date="2015-04" db="UniProtKB">
        <authorList>
            <consortium name="EnsemblPlants"/>
        </authorList>
    </citation>
    <scope>IDENTIFICATION</scope>
</reference>